<evidence type="ECO:0000256" key="4">
    <source>
        <dbReference type="ARBA" id="ARBA00022801"/>
    </source>
</evidence>
<keyword evidence="10" id="KW-1185">Reference proteome</keyword>
<dbReference type="Gene3D" id="3.90.1680.10">
    <property type="entry name" value="SOS response associated peptidase-like"/>
    <property type="match status" value="1"/>
</dbReference>
<evidence type="ECO:0000256" key="3">
    <source>
        <dbReference type="ARBA" id="ARBA00022763"/>
    </source>
</evidence>
<dbReference type="EC" id="3.4.-.-" evidence="8"/>
<dbReference type="Proteomes" id="UP000678545">
    <property type="component" value="Unassembled WGS sequence"/>
</dbReference>
<name>A0A941ID70_9BURK</name>
<accession>A0A941ID70</accession>
<keyword evidence="6" id="KW-0238">DNA-binding</keyword>
<dbReference type="GO" id="GO:0008233">
    <property type="term" value="F:peptidase activity"/>
    <property type="evidence" value="ECO:0007669"/>
    <property type="project" value="UniProtKB-KW"/>
</dbReference>
<evidence type="ECO:0000256" key="6">
    <source>
        <dbReference type="ARBA" id="ARBA00023125"/>
    </source>
</evidence>
<dbReference type="InterPro" id="IPR036590">
    <property type="entry name" value="SRAP-like"/>
</dbReference>
<evidence type="ECO:0000256" key="2">
    <source>
        <dbReference type="ARBA" id="ARBA00022670"/>
    </source>
</evidence>
<keyword evidence="2 8" id="KW-0645">Protease</keyword>
<comment type="caution">
    <text evidence="9">The sequence shown here is derived from an EMBL/GenBank/DDBJ whole genome shotgun (WGS) entry which is preliminary data.</text>
</comment>
<keyword evidence="5" id="KW-0190">Covalent protein-DNA linkage</keyword>
<evidence type="ECO:0000256" key="1">
    <source>
        <dbReference type="ARBA" id="ARBA00008136"/>
    </source>
</evidence>
<dbReference type="GO" id="GO:0006508">
    <property type="term" value="P:proteolysis"/>
    <property type="evidence" value="ECO:0007669"/>
    <property type="project" value="UniProtKB-KW"/>
</dbReference>
<dbReference type="GO" id="GO:0016829">
    <property type="term" value="F:lyase activity"/>
    <property type="evidence" value="ECO:0007669"/>
    <property type="project" value="UniProtKB-KW"/>
</dbReference>
<organism evidence="9 10">
    <name type="scientific">Undibacterium fentianense</name>
    <dbReference type="NCBI Taxonomy" id="2828728"/>
    <lineage>
        <taxon>Bacteria</taxon>
        <taxon>Pseudomonadati</taxon>
        <taxon>Pseudomonadota</taxon>
        <taxon>Betaproteobacteria</taxon>
        <taxon>Burkholderiales</taxon>
        <taxon>Oxalobacteraceae</taxon>
        <taxon>Undibacterium</taxon>
    </lineage>
</organism>
<dbReference type="PANTHER" id="PTHR13604:SF0">
    <property type="entry name" value="ABASIC SITE PROCESSING PROTEIN HMCES"/>
    <property type="match status" value="1"/>
</dbReference>
<dbReference type="AlphaFoldDB" id="A0A941ID70"/>
<keyword evidence="3" id="KW-0227">DNA damage</keyword>
<evidence type="ECO:0000313" key="10">
    <source>
        <dbReference type="Proteomes" id="UP000678545"/>
    </source>
</evidence>
<dbReference type="RefSeq" id="WP_212676104.1">
    <property type="nucleotide sequence ID" value="NZ_JAGSPJ010000005.1"/>
</dbReference>
<dbReference type="SUPFAM" id="SSF143081">
    <property type="entry name" value="BB1717-like"/>
    <property type="match status" value="1"/>
</dbReference>
<dbReference type="InterPro" id="IPR003738">
    <property type="entry name" value="SRAP"/>
</dbReference>
<sequence length="239" mass="27765">MCVNYTPTRRDQIAAKFQALDQTGEEWRPETWQDYRAPFITHDALKRRRAQLGTYGMIPKNQIPVGSKRFSTMNARAETIGELRSFAKSWRTNQRCLVPLQNFFEPNYENGKAERWQIGIEDASDFAVAGLYRIWDEPDGQQSFSFTQITINADEHPLMRRFHQPGDEKRALVILHEEDYDDWLSCTNPEIARAYLTLFPAEKMWARPAPIKSPQTLKTDLDASRDKVETNLPIQLTLL</sequence>
<reference evidence="9" key="1">
    <citation type="submission" date="2021-04" db="EMBL/GenBank/DDBJ databases">
        <title>novel species isolated from subtropical streams in China.</title>
        <authorList>
            <person name="Lu H."/>
        </authorList>
    </citation>
    <scope>NUCLEOTIDE SEQUENCE</scope>
    <source>
        <strain evidence="9">FT137W</strain>
    </source>
</reference>
<dbReference type="PANTHER" id="PTHR13604">
    <property type="entry name" value="DC12-RELATED"/>
    <property type="match status" value="1"/>
</dbReference>
<dbReference type="GO" id="GO:0003697">
    <property type="term" value="F:single-stranded DNA binding"/>
    <property type="evidence" value="ECO:0007669"/>
    <property type="project" value="InterPro"/>
</dbReference>
<evidence type="ECO:0000256" key="7">
    <source>
        <dbReference type="ARBA" id="ARBA00023239"/>
    </source>
</evidence>
<dbReference type="Pfam" id="PF02586">
    <property type="entry name" value="SRAP"/>
    <property type="match status" value="1"/>
</dbReference>
<proteinExistence type="inferred from homology"/>
<evidence type="ECO:0000256" key="8">
    <source>
        <dbReference type="RuleBase" id="RU364100"/>
    </source>
</evidence>
<protein>
    <recommendedName>
        <fullName evidence="8">Abasic site processing protein</fullName>
        <ecNumber evidence="8">3.4.-.-</ecNumber>
    </recommendedName>
</protein>
<keyword evidence="4 8" id="KW-0378">Hydrolase</keyword>
<keyword evidence="7" id="KW-0456">Lyase</keyword>
<dbReference type="EMBL" id="JAGSPJ010000005">
    <property type="protein sequence ID" value="MBR7800989.1"/>
    <property type="molecule type" value="Genomic_DNA"/>
</dbReference>
<gene>
    <name evidence="9" type="ORF">KDM90_13350</name>
</gene>
<evidence type="ECO:0000313" key="9">
    <source>
        <dbReference type="EMBL" id="MBR7800989.1"/>
    </source>
</evidence>
<evidence type="ECO:0000256" key="5">
    <source>
        <dbReference type="ARBA" id="ARBA00023124"/>
    </source>
</evidence>
<comment type="similarity">
    <text evidence="1 8">Belongs to the SOS response-associated peptidase family.</text>
</comment>
<dbReference type="GO" id="GO:0106300">
    <property type="term" value="P:protein-DNA covalent cross-linking repair"/>
    <property type="evidence" value="ECO:0007669"/>
    <property type="project" value="InterPro"/>
</dbReference>